<feature type="transmembrane region" description="Helical" evidence="2">
    <location>
        <begin position="129"/>
        <end position="151"/>
    </location>
</feature>
<name>A0A7S4B800_CHRCT</name>
<dbReference type="GO" id="GO:0016020">
    <property type="term" value="C:membrane"/>
    <property type="evidence" value="ECO:0007669"/>
    <property type="project" value="TreeGrafter"/>
</dbReference>
<gene>
    <name evidence="3" type="ORF">PCAR00345_LOCUS8754</name>
</gene>
<proteinExistence type="predicted"/>
<dbReference type="AlphaFoldDB" id="A0A7S4B800"/>
<feature type="transmembrane region" description="Helical" evidence="2">
    <location>
        <begin position="234"/>
        <end position="257"/>
    </location>
</feature>
<keyword evidence="2" id="KW-0812">Transmembrane</keyword>
<organism evidence="3">
    <name type="scientific">Chrysotila carterae</name>
    <name type="common">Marine alga</name>
    <name type="synonym">Syracosphaera carterae</name>
    <dbReference type="NCBI Taxonomy" id="13221"/>
    <lineage>
        <taxon>Eukaryota</taxon>
        <taxon>Haptista</taxon>
        <taxon>Haptophyta</taxon>
        <taxon>Prymnesiophyceae</taxon>
        <taxon>Isochrysidales</taxon>
        <taxon>Isochrysidaceae</taxon>
        <taxon>Chrysotila</taxon>
    </lineage>
</organism>
<feature type="transmembrane region" description="Helical" evidence="2">
    <location>
        <begin position="61"/>
        <end position="84"/>
    </location>
</feature>
<keyword evidence="2" id="KW-0472">Membrane</keyword>
<protein>
    <submittedName>
        <fullName evidence="3">Uncharacterized protein</fullName>
    </submittedName>
</protein>
<dbReference type="EMBL" id="HBIZ01014323">
    <property type="protein sequence ID" value="CAE0756160.1"/>
    <property type="molecule type" value="Transcribed_RNA"/>
</dbReference>
<reference evidence="3" key="1">
    <citation type="submission" date="2021-01" db="EMBL/GenBank/DDBJ databases">
        <authorList>
            <person name="Corre E."/>
            <person name="Pelletier E."/>
            <person name="Niang G."/>
            <person name="Scheremetjew M."/>
            <person name="Finn R."/>
            <person name="Kale V."/>
            <person name="Holt S."/>
            <person name="Cochrane G."/>
            <person name="Meng A."/>
            <person name="Brown T."/>
            <person name="Cohen L."/>
        </authorList>
    </citation>
    <scope>NUCLEOTIDE SEQUENCE</scope>
    <source>
        <strain evidence="3">CCMP645</strain>
    </source>
</reference>
<feature type="transmembrane region" description="Helical" evidence="2">
    <location>
        <begin position="197"/>
        <end position="214"/>
    </location>
</feature>
<evidence type="ECO:0000256" key="1">
    <source>
        <dbReference type="SAM" id="MobiDB-lite"/>
    </source>
</evidence>
<dbReference type="PANTHER" id="PTHR12242:SF22">
    <property type="entry name" value="OS02G0130600 PROTEIN"/>
    <property type="match status" value="1"/>
</dbReference>
<keyword evidence="2" id="KW-1133">Transmembrane helix</keyword>
<sequence length="311" mass="35237">MTPTYAWTVPTLLVGLLICLAAALGMLAASKRRGIVAFPKLPPTCLAGSTLDERCYRCGPLVLAVFRASCFGWQATVLSLDFVVHGDKRAFLFFTIWNFILQIVYWFLASAASGLYLSRSQVPKVLRRLLPVLFEVCFPSALLVSLILWGILTPHDVTKGWQKEDFNFYSYDMHAVNTACLAIEMLLSRLLVRADHFFCMLLWAFVFCAFAWLQHIWTNFWPYFFLDVSTPRALLWYAAVVVIHIFIYTVVVALSHLKLRRFPSLRTRTHLEGLPSFNDVLIAEAEREQPADSAAEQPTPKAARAATLLPR</sequence>
<feature type="transmembrane region" description="Helical" evidence="2">
    <location>
        <begin position="90"/>
        <end position="117"/>
    </location>
</feature>
<accession>A0A7S4B800</accession>
<evidence type="ECO:0000313" key="3">
    <source>
        <dbReference type="EMBL" id="CAE0756160.1"/>
    </source>
</evidence>
<feature type="transmembrane region" description="Helical" evidence="2">
    <location>
        <begin position="6"/>
        <end position="29"/>
    </location>
</feature>
<feature type="region of interest" description="Disordered" evidence="1">
    <location>
        <begin position="287"/>
        <end position="311"/>
    </location>
</feature>
<feature type="transmembrane region" description="Helical" evidence="2">
    <location>
        <begin position="171"/>
        <end position="192"/>
    </location>
</feature>
<dbReference type="PANTHER" id="PTHR12242">
    <property type="entry name" value="OS02G0130600 PROTEIN-RELATED"/>
    <property type="match status" value="1"/>
</dbReference>
<evidence type="ECO:0000256" key="2">
    <source>
        <dbReference type="SAM" id="Phobius"/>
    </source>
</evidence>